<feature type="signal peptide" evidence="8">
    <location>
        <begin position="1"/>
        <end position="19"/>
    </location>
</feature>
<protein>
    <submittedName>
        <fullName evidence="11">Protein kinase C-binding protein NELL2-like</fullName>
    </submittedName>
</protein>
<feature type="domain" description="Pacifastin" evidence="9">
    <location>
        <begin position="197"/>
        <end position="231"/>
    </location>
</feature>
<feature type="chain" id="PRO_5038972982" evidence="8">
    <location>
        <begin position="20"/>
        <end position="294"/>
    </location>
</feature>
<evidence type="ECO:0000313" key="10">
    <source>
        <dbReference type="Proteomes" id="UP000504606"/>
    </source>
</evidence>
<feature type="disulfide bond" evidence="7">
    <location>
        <begin position="27"/>
        <end position="42"/>
    </location>
</feature>
<feature type="disulfide bond" evidence="7">
    <location>
        <begin position="119"/>
        <end position="137"/>
    </location>
</feature>
<keyword evidence="3 7" id="KW-0646">Protease inhibitor</keyword>
<feature type="disulfide bond" evidence="7">
    <location>
        <begin position="37"/>
        <end position="55"/>
    </location>
</feature>
<evidence type="ECO:0000256" key="5">
    <source>
        <dbReference type="ARBA" id="ARBA00023157"/>
    </source>
</evidence>
<feature type="domain" description="Pacifastin" evidence="9">
    <location>
        <begin position="66"/>
        <end position="99"/>
    </location>
</feature>
<comment type="caution">
    <text evidence="7">Lacks conserved residue(s) required for the propagation of feature annotation.</text>
</comment>
<evidence type="ECO:0000313" key="11">
    <source>
        <dbReference type="RefSeq" id="XP_052132328.1"/>
    </source>
</evidence>
<dbReference type="InterPro" id="IPR008037">
    <property type="entry name" value="Pacifastin_dom"/>
</dbReference>
<dbReference type="RefSeq" id="XP_052132328.1">
    <property type="nucleotide sequence ID" value="XM_052276368.1"/>
</dbReference>
<evidence type="ECO:0000256" key="3">
    <source>
        <dbReference type="ARBA" id="ARBA00022690"/>
    </source>
</evidence>
<comment type="subcellular location">
    <subcellularLocation>
        <location evidence="1">Secreted</location>
    </subcellularLocation>
</comment>
<evidence type="ECO:0000256" key="7">
    <source>
        <dbReference type="PROSITE-ProRule" id="PRU00776"/>
    </source>
</evidence>
<feature type="disulfide bond" evidence="7">
    <location>
        <begin position="170"/>
        <end position="180"/>
    </location>
</feature>
<feature type="disulfide bond" evidence="7">
    <location>
        <begin position="40"/>
        <end position="50"/>
    </location>
</feature>
<dbReference type="PROSITE" id="PS51446">
    <property type="entry name" value="PACIFASTIN"/>
    <property type="match status" value="6"/>
</dbReference>
<feature type="disulfide bond" evidence="7">
    <location>
        <begin position="200"/>
        <end position="215"/>
    </location>
</feature>
<dbReference type="GO" id="GO:0004867">
    <property type="term" value="F:serine-type endopeptidase inhibitor activity"/>
    <property type="evidence" value="ECO:0007669"/>
    <property type="project" value="UniProtKB-UniRule"/>
</dbReference>
<feature type="domain" description="Pacifastin" evidence="9">
    <location>
        <begin position="106"/>
        <end position="140"/>
    </location>
</feature>
<accession>A0A9C6XV71</accession>
<feature type="disulfide bond" evidence="7">
    <location>
        <begin position="213"/>
        <end position="223"/>
    </location>
</feature>
<evidence type="ECO:0000256" key="4">
    <source>
        <dbReference type="ARBA" id="ARBA00022900"/>
    </source>
</evidence>
<dbReference type="AlphaFoldDB" id="A0A9C6XV71"/>
<gene>
    <name evidence="11" type="primary">LOC113213766</name>
</gene>
<dbReference type="SUPFAM" id="SSF57283">
    <property type="entry name" value="PMP inhibitors"/>
    <property type="match status" value="6"/>
</dbReference>
<dbReference type="Pfam" id="PF05375">
    <property type="entry name" value="Pacifastin_I"/>
    <property type="match status" value="6"/>
</dbReference>
<evidence type="ECO:0000256" key="8">
    <source>
        <dbReference type="SAM" id="SignalP"/>
    </source>
</evidence>
<feature type="disulfide bond" evidence="7">
    <location>
        <begin position="259"/>
        <end position="274"/>
    </location>
</feature>
<feature type="disulfide bond" evidence="7">
    <location>
        <begin position="167"/>
        <end position="185"/>
    </location>
</feature>
<sequence length="294" mass="31195">MKWIVAMAVLALATCCAYAELDVVKVCQPGATWNDGCNDCRCTDTGVALCTQRACLPAPSLEPAQQAECKEGDVWQEDCNTCRCANGRKACTYKLCLGGGQDRPDPNNCTPGATWKQDCNSCRCTPTGRAACTLMACLGGGNGGTNNGEGPVVGNECTPGTSWRQDCNGCRCTATGRAICTQMACLSKRSVKPERVGDECTPGTTWKKDCNTCTCESNGVAWCTKVGCVHGLLEVRDEHAVVADAEPSAPAAETSERRCAQGEVWKQACNTCRCTTDGLPACTKMRCVTKPIQE</sequence>
<feature type="domain" description="Pacifastin" evidence="9">
    <location>
        <begin position="24"/>
        <end position="58"/>
    </location>
</feature>
<keyword evidence="10" id="KW-1185">Reference proteome</keyword>
<feature type="disulfide bond" evidence="7">
    <location>
        <begin position="269"/>
        <end position="287"/>
    </location>
</feature>
<keyword evidence="5 7" id="KW-1015">Disulfide bond</keyword>
<dbReference type="KEGG" id="foc:113213766"/>
<feature type="site" description="Reactive bond" evidence="7">
    <location>
        <begin position="93"/>
        <end position="94"/>
    </location>
</feature>
<evidence type="ECO:0000256" key="6">
    <source>
        <dbReference type="ARBA" id="ARBA00029459"/>
    </source>
</evidence>
<feature type="disulfide bond" evidence="7">
    <location>
        <begin position="210"/>
        <end position="228"/>
    </location>
</feature>
<feature type="disulfide bond" evidence="7">
    <location>
        <begin position="109"/>
        <end position="124"/>
    </location>
</feature>
<proteinExistence type="inferred from homology"/>
<name>A0A9C6XV71_FRAOC</name>
<organism evidence="10 11">
    <name type="scientific">Frankliniella occidentalis</name>
    <name type="common">Western flower thrips</name>
    <name type="synonym">Euthrips occidentalis</name>
    <dbReference type="NCBI Taxonomy" id="133901"/>
    <lineage>
        <taxon>Eukaryota</taxon>
        <taxon>Metazoa</taxon>
        <taxon>Ecdysozoa</taxon>
        <taxon>Arthropoda</taxon>
        <taxon>Hexapoda</taxon>
        <taxon>Insecta</taxon>
        <taxon>Pterygota</taxon>
        <taxon>Neoptera</taxon>
        <taxon>Paraneoptera</taxon>
        <taxon>Thysanoptera</taxon>
        <taxon>Terebrantia</taxon>
        <taxon>Thripoidea</taxon>
        <taxon>Thripidae</taxon>
        <taxon>Frankliniella</taxon>
    </lineage>
</organism>
<comment type="similarity">
    <text evidence="6 7">Belongs to the protease inhibitor I19 family.</text>
</comment>
<reference evidence="11" key="1">
    <citation type="journal article" date="2018" name="Proc. Natl. Acad. Sci. U.S.A.">
        <title>Phylogenomics and the evolution of hemipteroid insects.</title>
        <authorList>
            <person name="Johnson K.P."/>
            <person name="Dietrich C.H."/>
            <person name="Friedrich F."/>
            <person name="Beutel R.G."/>
            <person name="Wipfler B."/>
            <person name="Peters R.S."/>
            <person name="Allen J.M."/>
            <person name="Petersen M."/>
            <person name="Donath A."/>
            <person name="Walden K.K."/>
            <person name="Kozlov A.M."/>
            <person name="Podsiadlowski L."/>
            <person name="Mayer C."/>
            <person name="Meusemann K."/>
            <person name="Vasilikopoulos A."/>
            <person name="Waterhouse R.M."/>
            <person name="Cameron S.L."/>
            <person name="Weirauch C."/>
            <person name="Swanson D.R."/>
            <person name="Percy D.M."/>
            <person name="Hardy N.B."/>
            <person name="Terry I."/>
            <person name="Liu S."/>
            <person name="Zhou X."/>
            <person name="Misof B."/>
            <person name="Robertson H.M."/>
            <person name="Yoshizawa K."/>
        </authorList>
    </citation>
    <scope>NUCLEOTIDE SEQUENCE</scope>
    <source>
        <tissue evidence="11">Whole organism</tissue>
    </source>
</reference>
<dbReference type="OrthoDB" id="10026631at2759"/>
<evidence type="ECO:0000256" key="2">
    <source>
        <dbReference type="ARBA" id="ARBA00022525"/>
    </source>
</evidence>
<keyword evidence="4 7" id="KW-0722">Serine protease inhibitor</keyword>
<dbReference type="SMART" id="SM00215">
    <property type="entry name" value="VWC_out"/>
    <property type="match status" value="3"/>
</dbReference>
<feature type="disulfide bond" evidence="7">
    <location>
        <begin position="157"/>
        <end position="172"/>
    </location>
</feature>
<keyword evidence="2" id="KW-0964">Secreted</keyword>
<keyword evidence="8" id="KW-0732">Signal</keyword>
<feature type="disulfide bond" evidence="7">
    <location>
        <begin position="122"/>
        <end position="132"/>
    </location>
</feature>
<evidence type="ECO:0000256" key="1">
    <source>
        <dbReference type="ARBA" id="ARBA00004613"/>
    </source>
</evidence>
<reference evidence="11" key="2">
    <citation type="submission" date="2025-08" db="UniProtKB">
        <authorList>
            <consortium name="RefSeq"/>
        </authorList>
    </citation>
    <scope>IDENTIFICATION</scope>
    <source>
        <tissue evidence="11">Whole organism</tissue>
    </source>
</reference>
<dbReference type="GO" id="GO:0005576">
    <property type="term" value="C:extracellular region"/>
    <property type="evidence" value="ECO:0007669"/>
    <property type="project" value="UniProtKB-SubCell"/>
</dbReference>
<dbReference type="InterPro" id="IPR036201">
    <property type="entry name" value="Pacifastin_dom_sf"/>
</dbReference>
<evidence type="ECO:0000259" key="9">
    <source>
        <dbReference type="PROSITE" id="PS51446"/>
    </source>
</evidence>
<feature type="domain" description="Pacifastin" evidence="9">
    <location>
        <begin position="256"/>
        <end position="290"/>
    </location>
</feature>
<feature type="disulfide bond" evidence="7">
    <location>
        <begin position="272"/>
        <end position="282"/>
    </location>
</feature>
<dbReference type="InterPro" id="IPR001007">
    <property type="entry name" value="VWF_dom"/>
</dbReference>
<feature type="domain" description="Pacifastin" evidence="9">
    <location>
        <begin position="154"/>
        <end position="188"/>
    </location>
</feature>
<feature type="disulfide bond" evidence="7">
    <location>
        <begin position="69"/>
        <end position="84"/>
    </location>
</feature>
<dbReference type="GeneID" id="113213766"/>
<dbReference type="Proteomes" id="UP000504606">
    <property type="component" value="Unplaced"/>
</dbReference>